<gene>
    <name evidence="1" type="ORF">DLP05_116</name>
</gene>
<keyword evidence="2" id="KW-1185">Reference proteome</keyword>
<name>A0A2D2W2M5_9CAUD</name>
<evidence type="ECO:0000313" key="2">
    <source>
        <dbReference type="Proteomes" id="UP000241675"/>
    </source>
</evidence>
<dbReference type="EMBL" id="MG189906">
    <property type="protein sequence ID" value="ATS92387.1"/>
    <property type="molecule type" value="Genomic_DNA"/>
</dbReference>
<proteinExistence type="predicted"/>
<evidence type="ECO:0000313" key="1">
    <source>
        <dbReference type="EMBL" id="ATS92387.1"/>
    </source>
</evidence>
<sequence length="84" mass="10822">MNRWTKFRIWRLRRKEKKLEKRSSYHYEQRREYAQKAYDIDQFHQPRRWGELQNCANWHGFWLNQYRDELREVRAKLKELGHVE</sequence>
<dbReference type="Proteomes" id="UP000241675">
    <property type="component" value="Segment"/>
</dbReference>
<organism evidence="1 2">
    <name type="scientific">Stenotrophomonas phage vB_SmaS_DLP_5</name>
    <dbReference type="NCBI Taxonomy" id="2044561"/>
    <lineage>
        <taxon>Viruses</taxon>
        <taxon>Duplodnaviria</taxon>
        <taxon>Heunggongvirae</taxon>
        <taxon>Uroviricota</taxon>
        <taxon>Caudoviricetes</taxon>
        <taxon>Delepquintavirus</taxon>
        <taxon>Delepquintavirus DLP5</taxon>
    </lineage>
</organism>
<reference evidence="1 2" key="2">
    <citation type="submission" date="2017-11" db="EMBL/GenBank/DDBJ databases">
        <title>Lysogenic conversion of Stenotrophomonas maltophilia by temperate phage DLP4.</title>
        <authorList>
            <person name="Dennis J."/>
            <person name="Stothard P."/>
        </authorList>
    </citation>
    <scope>NUCLEOTIDE SEQUENCE [LARGE SCALE GENOMIC DNA]</scope>
</reference>
<accession>A0A2D2W2M5</accession>
<protein>
    <submittedName>
        <fullName evidence="1">Uncharacterized protein</fullName>
    </submittedName>
</protein>
<reference evidence="2" key="1">
    <citation type="submission" date="2017-10" db="EMBL/GenBank/DDBJ databases">
        <authorList>
            <person name="Peters D.L."/>
        </authorList>
    </citation>
    <scope>NUCLEOTIDE SEQUENCE [LARGE SCALE GENOMIC DNA]</scope>
</reference>